<dbReference type="EMBL" id="JAFBDZ010000003">
    <property type="protein sequence ID" value="MBM7586995.1"/>
    <property type="molecule type" value="Genomic_DNA"/>
</dbReference>
<evidence type="ECO:0000256" key="1">
    <source>
        <dbReference type="SAM" id="Phobius"/>
    </source>
</evidence>
<feature type="transmembrane region" description="Helical" evidence="1">
    <location>
        <begin position="54"/>
        <end position="75"/>
    </location>
</feature>
<reference evidence="2 3" key="1">
    <citation type="submission" date="2021-01" db="EMBL/GenBank/DDBJ databases">
        <title>Genomic Encyclopedia of Type Strains, Phase IV (KMG-IV): sequencing the most valuable type-strain genomes for metagenomic binning, comparative biology and taxonomic classification.</title>
        <authorList>
            <person name="Goeker M."/>
        </authorList>
    </citation>
    <scope>NUCLEOTIDE SEQUENCE [LARGE SCALE GENOMIC DNA]</scope>
    <source>
        <strain evidence="2 3">DSM 24834</strain>
    </source>
</reference>
<evidence type="ECO:0008006" key="4">
    <source>
        <dbReference type="Google" id="ProtNLM"/>
    </source>
</evidence>
<evidence type="ECO:0000313" key="3">
    <source>
        <dbReference type="Proteomes" id="UP001646157"/>
    </source>
</evidence>
<organism evidence="2 3">
    <name type="scientific">Rossellomorea pakistanensis</name>
    <dbReference type="NCBI Taxonomy" id="992288"/>
    <lineage>
        <taxon>Bacteria</taxon>
        <taxon>Bacillati</taxon>
        <taxon>Bacillota</taxon>
        <taxon>Bacilli</taxon>
        <taxon>Bacillales</taxon>
        <taxon>Bacillaceae</taxon>
        <taxon>Rossellomorea</taxon>
    </lineage>
</organism>
<protein>
    <recommendedName>
        <fullName evidence="4">DUF4260 domain-containing protein</fullName>
    </recommendedName>
</protein>
<dbReference type="Proteomes" id="UP001646157">
    <property type="component" value="Unassembled WGS sequence"/>
</dbReference>
<proteinExistence type="predicted"/>
<feature type="transmembrane region" description="Helical" evidence="1">
    <location>
        <begin position="81"/>
        <end position="101"/>
    </location>
</feature>
<evidence type="ECO:0000313" key="2">
    <source>
        <dbReference type="EMBL" id="MBM7586995.1"/>
    </source>
</evidence>
<dbReference type="RefSeq" id="WP_205174151.1">
    <property type="nucleotide sequence ID" value="NZ_JAFBDZ010000003.1"/>
</dbReference>
<keyword evidence="3" id="KW-1185">Reference proteome</keyword>
<dbReference type="InterPro" id="IPR025356">
    <property type="entry name" value="DUF4260"/>
</dbReference>
<keyword evidence="1" id="KW-0472">Membrane</keyword>
<keyword evidence="1" id="KW-0812">Transmembrane</keyword>
<gene>
    <name evidence="2" type="ORF">JOC86_003547</name>
</gene>
<comment type="caution">
    <text evidence="2">The sequence shown here is derived from an EMBL/GenBank/DDBJ whole genome shotgun (WGS) entry which is preliminary data.</text>
</comment>
<sequence length="115" mass="13182">MPKVLLHLEGLVFFITAVYFYSLNGGSWWLFIFLILTPDIGMLGYLFNRKIGAVVYNLFHTFSVSVLFLLIGFLVDSQTLLSLGLIWIAHISIDRFIGYGLKYDASFKDTHIQRV</sequence>
<feature type="transmembrane region" description="Helical" evidence="1">
    <location>
        <begin position="5"/>
        <end position="22"/>
    </location>
</feature>
<dbReference type="Pfam" id="PF14079">
    <property type="entry name" value="DUF4260"/>
    <property type="match status" value="1"/>
</dbReference>
<accession>A0ABS2NGK0</accession>
<name>A0ABS2NGK0_9BACI</name>
<keyword evidence="1" id="KW-1133">Transmembrane helix</keyword>